<dbReference type="STRING" id="4540.A0A3L6SZC2"/>
<protein>
    <submittedName>
        <fullName evidence="2">Uncharacterized protein</fullName>
    </submittedName>
</protein>
<dbReference type="Proteomes" id="UP000275267">
    <property type="component" value="Unassembled WGS sequence"/>
</dbReference>
<keyword evidence="3" id="KW-1185">Reference proteome</keyword>
<evidence type="ECO:0000313" key="2">
    <source>
        <dbReference type="EMBL" id="RLN29723.1"/>
    </source>
</evidence>
<proteinExistence type="predicted"/>
<dbReference type="EMBL" id="PQIB02000003">
    <property type="protein sequence ID" value="RLN29723.1"/>
    <property type="molecule type" value="Genomic_DNA"/>
</dbReference>
<organism evidence="2 3">
    <name type="scientific">Panicum miliaceum</name>
    <name type="common">Proso millet</name>
    <name type="synonym">Broomcorn millet</name>
    <dbReference type="NCBI Taxonomy" id="4540"/>
    <lineage>
        <taxon>Eukaryota</taxon>
        <taxon>Viridiplantae</taxon>
        <taxon>Streptophyta</taxon>
        <taxon>Embryophyta</taxon>
        <taxon>Tracheophyta</taxon>
        <taxon>Spermatophyta</taxon>
        <taxon>Magnoliopsida</taxon>
        <taxon>Liliopsida</taxon>
        <taxon>Poales</taxon>
        <taxon>Poaceae</taxon>
        <taxon>PACMAD clade</taxon>
        <taxon>Panicoideae</taxon>
        <taxon>Panicodae</taxon>
        <taxon>Paniceae</taxon>
        <taxon>Panicinae</taxon>
        <taxon>Panicum</taxon>
        <taxon>Panicum sect. Panicum</taxon>
    </lineage>
</organism>
<evidence type="ECO:0000313" key="3">
    <source>
        <dbReference type="Proteomes" id="UP000275267"/>
    </source>
</evidence>
<feature type="region of interest" description="Disordered" evidence="1">
    <location>
        <begin position="40"/>
        <end position="70"/>
    </location>
</feature>
<evidence type="ECO:0000256" key="1">
    <source>
        <dbReference type="SAM" id="MobiDB-lite"/>
    </source>
</evidence>
<gene>
    <name evidence="2" type="ORF">C2845_PM05G11570</name>
</gene>
<dbReference type="AlphaFoldDB" id="A0A3L6SZC2"/>
<comment type="caution">
    <text evidence="2">The sequence shown here is derived from an EMBL/GenBank/DDBJ whole genome shotgun (WGS) entry which is preliminary data.</text>
</comment>
<reference evidence="3" key="1">
    <citation type="journal article" date="2019" name="Nat. Commun.">
        <title>The genome of broomcorn millet.</title>
        <authorList>
            <person name="Zou C."/>
            <person name="Miki D."/>
            <person name="Li D."/>
            <person name="Tang Q."/>
            <person name="Xiao L."/>
            <person name="Rajput S."/>
            <person name="Deng P."/>
            <person name="Jia W."/>
            <person name="Huang R."/>
            <person name="Zhang M."/>
            <person name="Sun Y."/>
            <person name="Hu J."/>
            <person name="Fu X."/>
            <person name="Schnable P.S."/>
            <person name="Li F."/>
            <person name="Zhang H."/>
            <person name="Feng B."/>
            <person name="Zhu X."/>
            <person name="Liu R."/>
            <person name="Schnable J.C."/>
            <person name="Zhu J.-K."/>
            <person name="Zhang H."/>
        </authorList>
    </citation>
    <scope>NUCLEOTIDE SEQUENCE [LARGE SCALE GENOMIC DNA]</scope>
</reference>
<sequence length="146" mass="15308">MSPATSAAAVPVPGVLIRQPPSTLRPSPIARLLPSGAARPLQATSASRRLPASAVRAQSAADPGQEPLPSNKNYIFDASARFIPAQIEPGLSDCQLIALPRSVVFSGYLPESEFYKIEAILRFVRFTAVEGAARVLGECGSVVLGP</sequence>
<dbReference type="OrthoDB" id="2016645at2759"/>
<name>A0A3L6SZC2_PANMI</name>
<accession>A0A3L6SZC2</accession>